<reference evidence="2 3" key="2">
    <citation type="submission" date="2018-09" db="EMBL/GenBank/DDBJ databases">
        <title>Giant CbK-like Caulobacter bacteriophages have genetically divergent genomes.</title>
        <authorList>
            <person name="Wilson K."/>
            <person name="Ely B."/>
        </authorList>
    </citation>
    <scope>NUCLEOTIDE SEQUENCE [LARGE SCALE GENOMIC DNA]</scope>
</reference>
<gene>
    <name evidence="2" type="ORF">CcrBL9_gp155</name>
</gene>
<keyword evidence="3" id="KW-1185">Reference proteome</keyword>
<evidence type="ECO:0000313" key="2">
    <source>
        <dbReference type="EMBL" id="AXQ69179.1"/>
    </source>
</evidence>
<protein>
    <submittedName>
        <fullName evidence="2">Uncharacterized protein</fullName>
    </submittedName>
</protein>
<feature type="region of interest" description="Disordered" evidence="1">
    <location>
        <begin position="1"/>
        <end position="24"/>
    </location>
</feature>
<accession>A0A385EEP8</accession>
<reference evidence="3" key="1">
    <citation type="submission" date="2018-07" db="EMBL/GenBank/DDBJ databases">
        <title>Giant CbK-like Caulobacter bacteriophages have genetically divergent genomes.</title>
        <authorList>
            <person name="Wilson K.M."/>
            <person name="Ely B."/>
        </authorList>
    </citation>
    <scope>NUCLEOTIDE SEQUENCE [LARGE SCALE GENOMIC DNA]</scope>
</reference>
<evidence type="ECO:0000313" key="3">
    <source>
        <dbReference type="Proteomes" id="UP000259421"/>
    </source>
</evidence>
<name>A0A385EEP8_9CAUD</name>
<dbReference type="Proteomes" id="UP000259421">
    <property type="component" value="Segment"/>
</dbReference>
<sequence>MAHATDRPPEAASEETEQTPRRMHAMKTLIEHLRQAQIEAEAEHNAHTATPLSKEA</sequence>
<organism evidence="2 3">
    <name type="scientific">Caulobacter phage CcrBL9</name>
    <dbReference type="NCBI Taxonomy" id="2283270"/>
    <lineage>
        <taxon>Viruses</taxon>
        <taxon>Duplodnaviria</taxon>
        <taxon>Heunggongvirae</taxon>
        <taxon>Uroviricota</taxon>
        <taxon>Caudoviricetes</taxon>
        <taxon>Jeanschmidtviridae</taxon>
        <taxon>Bertelyvirus</taxon>
        <taxon>Bertelyvirus BL9</taxon>
    </lineage>
</organism>
<dbReference type="EMBL" id="MH588546">
    <property type="protein sequence ID" value="AXQ69179.1"/>
    <property type="molecule type" value="Genomic_DNA"/>
</dbReference>
<proteinExistence type="predicted"/>
<evidence type="ECO:0000256" key="1">
    <source>
        <dbReference type="SAM" id="MobiDB-lite"/>
    </source>
</evidence>